<dbReference type="AlphaFoldDB" id="A0ABD2PVZ8"/>
<dbReference type="GO" id="GO:0005524">
    <property type="term" value="F:ATP binding"/>
    <property type="evidence" value="ECO:0007669"/>
    <property type="project" value="UniProtKB-KW"/>
</dbReference>
<evidence type="ECO:0000259" key="9">
    <source>
        <dbReference type="Pfam" id="PF00501"/>
    </source>
</evidence>
<keyword evidence="3" id="KW-0547">Nucleotide-binding</keyword>
<keyword evidence="2 10" id="KW-0436">Ligase</keyword>
<evidence type="ECO:0000256" key="3">
    <source>
        <dbReference type="ARBA" id="ARBA00022741"/>
    </source>
</evidence>
<feature type="domain" description="AMP-dependent synthetase/ligase" evidence="9">
    <location>
        <begin position="134"/>
        <end position="520"/>
    </location>
</feature>
<organism evidence="10 11">
    <name type="scientific">Cichlidogyrus casuarinus</name>
    <dbReference type="NCBI Taxonomy" id="1844966"/>
    <lineage>
        <taxon>Eukaryota</taxon>
        <taxon>Metazoa</taxon>
        <taxon>Spiralia</taxon>
        <taxon>Lophotrochozoa</taxon>
        <taxon>Platyhelminthes</taxon>
        <taxon>Monogenea</taxon>
        <taxon>Monopisthocotylea</taxon>
        <taxon>Dactylogyridea</taxon>
        <taxon>Ancyrocephalidae</taxon>
        <taxon>Cichlidogyrus</taxon>
    </lineage>
</organism>
<sequence>MPSLLKIVAVNIGIFIVKLFVYTYEILTWPIYSIFRRHIQYMPLTDPKIEEDYTYDPEEKRTLAMSTRQGDPSAPWRAVEAMDSLLTQPAPNLATAVDIWLRSVKLHPNSNAFGTREILATELEAGPGGRSFVKLTLGEYFWETFAGAELRVSRLAAGLNSLLADASHEKAPIAIFAETRAEWFYSSQAIFRLGCPLVTLYATLGDSALVHGLNETEVTTLFISDDLMSKVPYVVKNCPKLKLVIFMSHGIFYYLNNDKNSDSRLSQAAQKDLNKARASLNNGIKLMDIIDIEEMGKNIMATKKSDPGPGLWMPADESMLPKPDDLAVIMYTSGSTGMPKGVELTHRCMSSAMAGFVKRLPKLKPDKDIFIAYLPLAHVLELACELVCVYVGMRIGYGNPQTLTDNSTRIKVGACKGDVTKLRPTIMATVPTVLQRIEKTVWEKITEDGLLAKRLFKFAYDYKLRRLRAGYPSFIVDKLVFRKVRKILGGRIRYLMSAGAPLSQSSQMFAYVCFAPIIQGLVRACSPATWFIEE</sequence>
<dbReference type="Proteomes" id="UP001626550">
    <property type="component" value="Unassembled WGS sequence"/>
</dbReference>
<evidence type="ECO:0000256" key="4">
    <source>
        <dbReference type="ARBA" id="ARBA00022832"/>
    </source>
</evidence>
<dbReference type="EC" id="6.2.1.3" evidence="6"/>
<evidence type="ECO:0000256" key="8">
    <source>
        <dbReference type="SAM" id="Phobius"/>
    </source>
</evidence>
<comment type="similarity">
    <text evidence="1">Belongs to the ATP-dependent AMP-binding enzyme family.</text>
</comment>
<dbReference type="PROSITE" id="PS00455">
    <property type="entry name" value="AMP_BINDING"/>
    <property type="match status" value="1"/>
</dbReference>
<dbReference type="Pfam" id="PF00501">
    <property type="entry name" value="AMP-binding"/>
    <property type="match status" value="1"/>
</dbReference>
<dbReference type="GO" id="GO:0004467">
    <property type="term" value="F:long-chain fatty acid-CoA ligase activity"/>
    <property type="evidence" value="ECO:0007669"/>
    <property type="project" value="UniProtKB-EC"/>
</dbReference>
<dbReference type="Gene3D" id="3.40.50.12780">
    <property type="entry name" value="N-terminal domain of ligase-like"/>
    <property type="match status" value="1"/>
</dbReference>
<comment type="caution">
    <text evidence="10">The sequence shown here is derived from an EMBL/GenBank/DDBJ whole genome shotgun (WGS) entry which is preliminary data.</text>
</comment>
<keyword evidence="4" id="KW-0443">Lipid metabolism</keyword>
<proteinExistence type="inferred from homology"/>
<keyword evidence="8" id="KW-0472">Membrane</keyword>
<keyword evidence="8" id="KW-0812">Transmembrane</keyword>
<protein>
    <recommendedName>
        <fullName evidence="6">long-chain-fatty-acid--CoA ligase</fullName>
        <ecNumber evidence="6">6.2.1.3</ecNumber>
    </recommendedName>
</protein>
<comment type="catalytic activity">
    <reaction evidence="7">
        <text>a long-chain fatty acid + ATP + CoA = a long-chain fatty acyl-CoA + AMP + diphosphate</text>
        <dbReference type="Rhea" id="RHEA:15421"/>
        <dbReference type="ChEBI" id="CHEBI:30616"/>
        <dbReference type="ChEBI" id="CHEBI:33019"/>
        <dbReference type="ChEBI" id="CHEBI:57287"/>
        <dbReference type="ChEBI" id="CHEBI:57560"/>
        <dbReference type="ChEBI" id="CHEBI:83139"/>
        <dbReference type="ChEBI" id="CHEBI:456215"/>
        <dbReference type="EC" id="6.2.1.3"/>
    </reaction>
</comment>
<dbReference type="InterPro" id="IPR020845">
    <property type="entry name" value="AMP-binding_CS"/>
</dbReference>
<dbReference type="InterPro" id="IPR000873">
    <property type="entry name" value="AMP-dep_synth/lig_dom"/>
</dbReference>
<reference evidence="10 11" key="1">
    <citation type="submission" date="2024-11" db="EMBL/GenBank/DDBJ databases">
        <title>Adaptive evolution of stress response genes in parasites aligns with host niche diversity.</title>
        <authorList>
            <person name="Hahn C."/>
            <person name="Resl P."/>
        </authorList>
    </citation>
    <scope>NUCLEOTIDE SEQUENCE [LARGE SCALE GENOMIC DNA]</scope>
    <source>
        <strain evidence="10">EGGRZ-B1_66</strain>
        <tissue evidence="10">Body</tissue>
    </source>
</reference>
<evidence type="ECO:0000256" key="7">
    <source>
        <dbReference type="ARBA" id="ARBA00036813"/>
    </source>
</evidence>
<dbReference type="PANTHER" id="PTHR43272:SF83">
    <property type="entry name" value="ACYL-COA SYNTHETASE LONG-CHAIN, ISOFORM J"/>
    <property type="match status" value="1"/>
</dbReference>
<keyword evidence="11" id="KW-1185">Reference proteome</keyword>
<dbReference type="PANTHER" id="PTHR43272">
    <property type="entry name" value="LONG-CHAIN-FATTY-ACID--COA LIGASE"/>
    <property type="match status" value="1"/>
</dbReference>
<keyword evidence="4" id="KW-0276">Fatty acid metabolism</keyword>
<gene>
    <name evidence="10" type="primary">ACSL4_1</name>
    <name evidence="10" type="ORF">Ciccas_010494</name>
</gene>
<evidence type="ECO:0000256" key="6">
    <source>
        <dbReference type="ARBA" id="ARBA00026121"/>
    </source>
</evidence>
<name>A0ABD2PVZ8_9PLAT</name>
<feature type="transmembrane region" description="Helical" evidence="8">
    <location>
        <begin position="12"/>
        <end position="32"/>
    </location>
</feature>
<dbReference type="InterPro" id="IPR042099">
    <property type="entry name" value="ANL_N_sf"/>
</dbReference>
<dbReference type="EMBL" id="JBJKFK010002554">
    <property type="protein sequence ID" value="KAL3310932.1"/>
    <property type="molecule type" value="Genomic_DNA"/>
</dbReference>
<keyword evidence="8" id="KW-1133">Transmembrane helix</keyword>
<evidence type="ECO:0000256" key="5">
    <source>
        <dbReference type="ARBA" id="ARBA00022840"/>
    </source>
</evidence>
<evidence type="ECO:0000313" key="10">
    <source>
        <dbReference type="EMBL" id="KAL3310932.1"/>
    </source>
</evidence>
<keyword evidence="5" id="KW-0067">ATP-binding</keyword>
<dbReference type="SUPFAM" id="SSF56801">
    <property type="entry name" value="Acetyl-CoA synthetase-like"/>
    <property type="match status" value="1"/>
</dbReference>
<evidence type="ECO:0000313" key="11">
    <source>
        <dbReference type="Proteomes" id="UP001626550"/>
    </source>
</evidence>
<evidence type="ECO:0000256" key="1">
    <source>
        <dbReference type="ARBA" id="ARBA00006432"/>
    </source>
</evidence>
<evidence type="ECO:0000256" key="2">
    <source>
        <dbReference type="ARBA" id="ARBA00022598"/>
    </source>
</evidence>
<accession>A0ABD2PVZ8</accession>